<dbReference type="RefSeq" id="WP_165991824.1">
    <property type="nucleotide sequence ID" value="NZ_JAMYZY010000014.1"/>
</dbReference>
<dbReference type="Proteomes" id="UP001523528">
    <property type="component" value="Unassembled WGS sequence"/>
</dbReference>
<evidence type="ECO:0008006" key="3">
    <source>
        <dbReference type="Google" id="ProtNLM"/>
    </source>
</evidence>
<gene>
    <name evidence="1" type="ORF">NKW50_09325</name>
</gene>
<sequence>MSRYFLRGSHPYFPTCSARLADGVGGLHPLLQNLLRRAPDRAEVLALLGAAAPLAEEAVLQQAGAHMFGLFVRDLPVTYRERGHQLEAQFRIMLNQALSLVMQARFAPA</sequence>
<proteinExistence type="predicted"/>
<accession>A0ABT1F0Q0</accession>
<evidence type="ECO:0000313" key="1">
    <source>
        <dbReference type="EMBL" id="MCP1258787.1"/>
    </source>
</evidence>
<evidence type="ECO:0000313" key="2">
    <source>
        <dbReference type="Proteomes" id="UP001523528"/>
    </source>
</evidence>
<comment type="caution">
    <text evidence="1">The sequence shown here is derived from an EMBL/GenBank/DDBJ whole genome shotgun (WGS) entry which is preliminary data.</text>
</comment>
<organism evidence="1 2">
    <name type="scientific">Acetobacter lambici</name>
    <dbReference type="NCBI Taxonomy" id="1332824"/>
    <lineage>
        <taxon>Bacteria</taxon>
        <taxon>Pseudomonadati</taxon>
        <taxon>Pseudomonadota</taxon>
        <taxon>Alphaproteobacteria</taxon>
        <taxon>Acetobacterales</taxon>
        <taxon>Acetobacteraceae</taxon>
        <taxon>Acetobacter</taxon>
    </lineage>
</organism>
<keyword evidence="2" id="KW-1185">Reference proteome</keyword>
<dbReference type="EMBL" id="JAMYZZ010000015">
    <property type="protein sequence ID" value="MCP1258787.1"/>
    <property type="molecule type" value="Genomic_DNA"/>
</dbReference>
<protein>
    <recommendedName>
        <fullName evidence="3">Transcriptional regulator TetR C-terminal Proteobacteria type domain-containing protein</fullName>
    </recommendedName>
</protein>
<reference evidence="1 2" key="1">
    <citation type="submission" date="2022-06" db="EMBL/GenBank/DDBJ databases">
        <title>Acetobacer genomes from food samples.</title>
        <authorList>
            <person name="Sombolestani A."/>
        </authorList>
    </citation>
    <scope>NUCLEOTIDE SEQUENCE [LARGE SCALE GENOMIC DNA]</scope>
    <source>
        <strain evidence="1 2">R-83285</strain>
    </source>
</reference>
<name>A0ABT1F0Q0_9PROT</name>